<protein>
    <submittedName>
        <fullName evidence="6">Uncharacterized protein</fullName>
    </submittedName>
</protein>
<dbReference type="InterPro" id="IPR038765">
    <property type="entry name" value="Papain-like_cys_pep_sf"/>
</dbReference>
<dbReference type="AlphaFoldDB" id="A0AAF0EWV7"/>
<dbReference type="PANTHER" id="PTHR10887:SF495">
    <property type="entry name" value="HELICASE SENATAXIN ISOFORM X1-RELATED"/>
    <property type="match status" value="1"/>
</dbReference>
<dbReference type="Gene3D" id="3.40.50.300">
    <property type="entry name" value="P-loop containing nucleotide triphosphate hydrolases"/>
    <property type="match status" value="2"/>
</dbReference>
<feature type="domain" description="OTU" evidence="3">
    <location>
        <begin position="14"/>
        <end position="88"/>
    </location>
</feature>
<dbReference type="GO" id="GO:0004386">
    <property type="term" value="F:helicase activity"/>
    <property type="evidence" value="ECO:0007669"/>
    <property type="project" value="InterPro"/>
</dbReference>
<sequence length="1181" mass="129147">MATVYSGASISDSALSDQLYGDDKQHGALRHATCEQLAAYPEKYAGFVENGRPFDHYVKSMRETGTYGGHLELSAFAHAFQKNIKIVQPGLVYVVAGNDGSRGADAAQARRERARKAAVARGDKHAEAPGTLYIAYHSWEHYSSLRRTGGPHMGYPDVDSGSLEVPEPEPEPEVPTEDEAMVMRSVPGHSLAQVRALMDELGDWVAVVEALIERDSRDDHGDDGAESASPKQGSATTESEPQTRRSTRLRARAERQRRKDQQKQQRNGATSVAKTAKTPAAGPSRQPATVHDLYDWRTIAESQKTDNGYMARMDTQQWVRRRRQPPVGVLRRAARKGALLPPDAPERVVLQQQFDLALRARAYEKHWRKVLQLERALQAERVEEQRKRPVADLVAAGIALNGLHAYWQTARHFGRRVGVFKLPGGRRFPRHKFAPGNMVDIAPSDASPDWLGKESTSVPRIPAEVVSVGANVIKLRFAPEHSRLDLGAFDSWRIDEGTSTVVDERTDNAIAALQNDVDACVRMSNGDRQFALTGTSLRGMLMGDEPIEPLLFRDQRIRSWCERYMREDPIRIDGDPDLGLNAVQTRAVAMMIGRPLSLVQGPPGTGKTRTLVQAVRVLKKHFQVPHPIMLAAHTNVAVDNLAEGCLKAGMRVVRSGSTSAVRESLADATLDAHLARHAKHPQLLGLESQLRAVVEQRETLTAELNALAESHGDMGRMKELRAELKKTGNAFRTLIRSRWMLRCEIYTEVLHSADVVCCTTIASGSSKLDMIDFPIVFVDEGSMATEPTTLIPLVKGCAQLAIIGDHKQLPPVLHSVQARKQGLSTSMFERLFLQGTSEARPPVEGTEPGSYGLHGLPRIPLTMLTEQFRMHPSLASYPNAAFYGGALNDAASTQLLAPFSSSYCAYSSGAPHNVTLLTHEPCAGVAHGPAFLEHTRSPFSQSQADIVLEVICDLLDKNASLTGADIGVVTPYEAQVRLLSGMLTAASISPHGVPPGTLTEHARDALASLPAERAIELCRIEVHTVDGFEGREKPVMVFSTVKAGGGSLHGSAALYEALEQPSAESLAALDTNPTRGGYIGFLADTRRLNVALTRAQRMLIVVGNLDTLLCARLSEHREDCVEKSDVHAVRRYARWLVEHRCVVDIDAARENRARGTHTAPPRAIITPPEATAVHAASLPPL</sequence>
<dbReference type="CDD" id="cd18808">
    <property type="entry name" value="SF1_C_Upf1"/>
    <property type="match status" value="1"/>
</dbReference>
<dbReference type="Gene3D" id="3.90.70.80">
    <property type="match status" value="1"/>
</dbReference>
<evidence type="ECO:0000313" key="7">
    <source>
        <dbReference type="Proteomes" id="UP001219933"/>
    </source>
</evidence>
<dbReference type="Pfam" id="PF13087">
    <property type="entry name" value="AAA_12"/>
    <property type="match status" value="1"/>
</dbReference>
<feature type="region of interest" description="Disordered" evidence="2">
    <location>
        <begin position="215"/>
        <end position="293"/>
    </location>
</feature>
<accession>A0AAF0EWV7</accession>
<evidence type="ECO:0000259" key="3">
    <source>
        <dbReference type="Pfam" id="PF02338"/>
    </source>
</evidence>
<feature type="domain" description="DNA2/NAM7 helicase helicase" evidence="4">
    <location>
        <begin position="580"/>
        <end position="815"/>
    </location>
</feature>
<dbReference type="InterPro" id="IPR041679">
    <property type="entry name" value="DNA2/NAM7-like_C"/>
</dbReference>
<feature type="compositionally biased region" description="Basic and acidic residues" evidence="2">
    <location>
        <begin position="251"/>
        <end position="263"/>
    </location>
</feature>
<evidence type="ECO:0000256" key="2">
    <source>
        <dbReference type="SAM" id="MobiDB-lite"/>
    </source>
</evidence>
<evidence type="ECO:0000259" key="4">
    <source>
        <dbReference type="Pfam" id="PF13086"/>
    </source>
</evidence>
<keyword evidence="7" id="KW-1185">Reference proteome</keyword>
<dbReference type="Pfam" id="PF02338">
    <property type="entry name" value="OTU"/>
    <property type="match status" value="1"/>
</dbReference>
<dbReference type="InterPro" id="IPR047187">
    <property type="entry name" value="SF1_C_Upf1"/>
</dbReference>
<evidence type="ECO:0000313" key="6">
    <source>
        <dbReference type="EMBL" id="WFD36212.1"/>
    </source>
</evidence>
<dbReference type="SUPFAM" id="SSF52540">
    <property type="entry name" value="P-loop containing nucleoside triphosphate hydrolases"/>
    <property type="match status" value="1"/>
</dbReference>
<proteinExistence type="predicted"/>
<dbReference type="EMBL" id="CP119880">
    <property type="protein sequence ID" value="WFD36212.1"/>
    <property type="molecule type" value="Genomic_DNA"/>
</dbReference>
<dbReference type="InterPro" id="IPR027417">
    <property type="entry name" value="P-loop_NTPase"/>
</dbReference>
<dbReference type="Pfam" id="PF13086">
    <property type="entry name" value="AAA_11"/>
    <property type="match status" value="1"/>
</dbReference>
<feature type="region of interest" description="Disordered" evidence="2">
    <location>
        <begin position="150"/>
        <end position="177"/>
    </location>
</feature>
<dbReference type="CDD" id="cd22756">
    <property type="entry name" value="OTU_OTUD3-like"/>
    <property type="match status" value="1"/>
</dbReference>
<dbReference type="InterPro" id="IPR045055">
    <property type="entry name" value="DNA2/NAM7-like"/>
</dbReference>
<name>A0AAF0EWV7_9BASI</name>
<keyword evidence="1" id="KW-0175">Coiled coil</keyword>
<feature type="coiled-coil region" evidence="1">
    <location>
        <begin position="683"/>
        <end position="710"/>
    </location>
</feature>
<dbReference type="Proteomes" id="UP001219933">
    <property type="component" value="Chromosome 4"/>
</dbReference>
<evidence type="ECO:0000259" key="5">
    <source>
        <dbReference type="Pfam" id="PF13087"/>
    </source>
</evidence>
<gene>
    <name evidence="6" type="ORF">MCUN1_003089</name>
</gene>
<organism evidence="6 7">
    <name type="scientific">Malassezia cuniculi</name>
    <dbReference type="NCBI Taxonomy" id="948313"/>
    <lineage>
        <taxon>Eukaryota</taxon>
        <taxon>Fungi</taxon>
        <taxon>Dikarya</taxon>
        <taxon>Basidiomycota</taxon>
        <taxon>Ustilaginomycotina</taxon>
        <taxon>Malasseziomycetes</taxon>
        <taxon>Malasseziales</taxon>
        <taxon>Malasseziaceae</taxon>
        <taxon>Malassezia</taxon>
    </lineage>
</organism>
<dbReference type="PANTHER" id="PTHR10887">
    <property type="entry name" value="DNA2/NAM7 HELICASE FAMILY"/>
    <property type="match status" value="1"/>
</dbReference>
<evidence type="ECO:0000256" key="1">
    <source>
        <dbReference type="SAM" id="Coils"/>
    </source>
</evidence>
<feature type="compositionally biased region" description="Acidic residues" evidence="2">
    <location>
        <begin position="166"/>
        <end position="177"/>
    </location>
</feature>
<feature type="compositionally biased region" description="Polar residues" evidence="2">
    <location>
        <begin position="229"/>
        <end position="240"/>
    </location>
</feature>
<dbReference type="InterPro" id="IPR003323">
    <property type="entry name" value="OTU_dom"/>
</dbReference>
<dbReference type="InterPro" id="IPR041677">
    <property type="entry name" value="DNA2/NAM7_AAA_11"/>
</dbReference>
<feature type="domain" description="DNA2/NAM7 helicase-like C-terminal" evidence="5">
    <location>
        <begin position="825"/>
        <end position="1104"/>
    </location>
</feature>
<reference evidence="6" key="1">
    <citation type="submission" date="2023-03" db="EMBL/GenBank/DDBJ databases">
        <title>Mating type loci evolution in Malassezia.</title>
        <authorList>
            <person name="Coelho M.A."/>
        </authorList>
    </citation>
    <scope>NUCLEOTIDE SEQUENCE</scope>
    <source>
        <strain evidence="6">CBS 11721</strain>
    </source>
</reference>
<dbReference type="SUPFAM" id="SSF54001">
    <property type="entry name" value="Cysteine proteinases"/>
    <property type="match status" value="1"/>
</dbReference>